<evidence type="ECO:0000256" key="10">
    <source>
        <dbReference type="ARBA" id="ARBA00023180"/>
    </source>
</evidence>
<evidence type="ECO:0000256" key="7">
    <source>
        <dbReference type="ARBA" id="ARBA00022801"/>
    </source>
</evidence>
<reference evidence="21" key="2">
    <citation type="submission" date="2020-04" db="EMBL/GenBank/DDBJ databases">
        <authorList>
            <consortium name="NCBI Genome Project"/>
        </authorList>
    </citation>
    <scope>NUCLEOTIDE SEQUENCE</scope>
    <source>
        <strain evidence="21">CBS 781.70</strain>
    </source>
</reference>
<keyword evidence="6 17" id="KW-0732">Signal</keyword>
<evidence type="ECO:0000256" key="1">
    <source>
        <dbReference type="ARBA" id="ARBA00000548"/>
    </source>
</evidence>
<comment type="similarity">
    <text evidence="3">Belongs to the glycosyl hydrolase 13 family.</text>
</comment>
<comment type="catalytic activity">
    <reaction evidence="1">
        <text>Endohydrolysis of (1-&gt;4)-alpha-D-glucosidic linkages in polysaccharides containing three or more (1-&gt;4)-alpha-linked D-glucose units.</text>
        <dbReference type="EC" id="3.2.1.1"/>
    </reaction>
</comment>
<dbReference type="GeneID" id="54416408"/>
<protein>
    <recommendedName>
        <fullName evidence="4">alpha-amylase</fullName>
        <ecNumber evidence="4">3.2.1.1</ecNumber>
    </recommendedName>
</protein>
<keyword evidence="10" id="KW-0325">Glycoprotein</keyword>
<dbReference type="OrthoDB" id="204980at2759"/>
<reference evidence="19 21" key="1">
    <citation type="submission" date="2020-01" db="EMBL/GenBank/DDBJ databases">
        <authorList>
            <consortium name="DOE Joint Genome Institute"/>
            <person name="Haridas S."/>
            <person name="Albert R."/>
            <person name="Binder M."/>
            <person name="Bloem J."/>
            <person name="Labutti K."/>
            <person name="Salamov A."/>
            <person name="Andreopoulos B."/>
            <person name="Baker S.E."/>
            <person name="Barry K."/>
            <person name="Bills G."/>
            <person name="Bluhm B.H."/>
            <person name="Cannon C."/>
            <person name="Castanera R."/>
            <person name="Culley D.E."/>
            <person name="Daum C."/>
            <person name="Ezra D."/>
            <person name="Gonzalez J.B."/>
            <person name="Henrissat B."/>
            <person name="Kuo A."/>
            <person name="Liang C."/>
            <person name="Lipzen A."/>
            <person name="Lutzoni F."/>
            <person name="Magnuson J."/>
            <person name="Mondo S."/>
            <person name="Nolan M."/>
            <person name="Ohm R."/>
            <person name="Pangilinan J."/>
            <person name="Park H.-J."/>
            <person name="Ramirez L."/>
            <person name="Alfaro M."/>
            <person name="Sun H."/>
            <person name="Tritt A."/>
            <person name="Yoshinaga Y."/>
            <person name="Zwiers L.-H."/>
            <person name="Turgeon B.G."/>
            <person name="Goodwin S.B."/>
            <person name="Spatafora J.W."/>
            <person name="Crous P.W."/>
            <person name="Grigoriev I.V."/>
        </authorList>
    </citation>
    <scope>NUCLEOTIDE SEQUENCE</scope>
    <source>
        <strain evidence="19 21">CBS 781.70</strain>
    </source>
</reference>
<dbReference type="PANTHER" id="PTHR10357:SF215">
    <property type="entry name" value="ALPHA-AMYLASE 1"/>
    <property type="match status" value="1"/>
</dbReference>
<dbReference type="FunFam" id="3.20.20.80:FF:000120">
    <property type="entry name" value="Alpha-amylase A"/>
    <property type="match status" value="1"/>
</dbReference>
<keyword evidence="7" id="KW-0378">Hydrolase</keyword>
<evidence type="ECO:0000256" key="16">
    <source>
        <dbReference type="PIRSR" id="PIRSR001024-5"/>
    </source>
</evidence>
<evidence type="ECO:0000256" key="14">
    <source>
        <dbReference type="PIRSR" id="PIRSR001024-2"/>
    </source>
</evidence>
<evidence type="ECO:0000256" key="13">
    <source>
        <dbReference type="PIRSR" id="PIRSR001024-1"/>
    </source>
</evidence>
<dbReference type="InterPro" id="IPR015340">
    <property type="entry name" value="A_amylase_C_dom"/>
</dbReference>
<feature type="disulfide bond" evidence="15">
    <location>
        <begin position="272"/>
        <end position="316"/>
    </location>
</feature>
<dbReference type="Proteomes" id="UP000504638">
    <property type="component" value="Unplaced"/>
</dbReference>
<feature type="signal peptide" evidence="17">
    <location>
        <begin position="1"/>
        <end position="31"/>
    </location>
</feature>
<keyword evidence="12" id="KW-0326">Glycosidase</keyword>
<dbReference type="GO" id="GO:0016052">
    <property type="term" value="P:carbohydrate catabolic process"/>
    <property type="evidence" value="ECO:0007669"/>
    <property type="project" value="InterPro"/>
</dbReference>
<evidence type="ECO:0000256" key="12">
    <source>
        <dbReference type="ARBA" id="ARBA00023295"/>
    </source>
</evidence>
<dbReference type="InterPro" id="IPR017853">
    <property type="entry name" value="GH"/>
</dbReference>
<keyword evidence="8" id="KW-0106">Calcium</keyword>
<dbReference type="GO" id="GO:0005509">
    <property type="term" value="F:calcium ion binding"/>
    <property type="evidence" value="ECO:0007669"/>
    <property type="project" value="InterPro"/>
</dbReference>
<feature type="site" description="Transition state stabilizer" evidence="14">
    <location>
        <position position="330"/>
    </location>
</feature>
<feature type="binding site" evidence="16">
    <location>
        <position position="113"/>
    </location>
    <ligand>
        <name>substrate</name>
    </ligand>
</feature>
<feature type="binding site" evidence="16">
    <location>
        <position position="235"/>
    </location>
    <ligand>
        <name>substrate</name>
    </ligand>
</feature>
<dbReference type="AlphaFoldDB" id="A0A6G1GHT9"/>
<dbReference type="PIRSF" id="PIRSF001024">
    <property type="entry name" value="Alph-amyl_fung"/>
    <property type="match status" value="1"/>
</dbReference>
<dbReference type="SMART" id="SM00642">
    <property type="entry name" value="Aamy"/>
    <property type="match status" value="1"/>
</dbReference>
<evidence type="ECO:0000256" key="5">
    <source>
        <dbReference type="ARBA" id="ARBA00022723"/>
    </source>
</evidence>
<feature type="active site" description="Proton donor" evidence="13">
    <location>
        <position position="262"/>
    </location>
</feature>
<dbReference type="SUPFAM" id="SSF51011">
    <property type="entry name" value="Glycosyl hydrolase domain"/>
    <property type="match status" value="1"/>
</dbReference>
<dbReference type="EC" id="3.2.1.1" evidence="4"/>
<feature type="disulfide bond" evidence="15">
    <location>
        <begin position="181"/>
        <end position="195"/>
    </location>
</feature>
<organism evidence="19">
    <name type="scientific">Eremomyces bilateralis CBS 781.70</name>
    <dbReference type="NCBI Taxonomy" id="1392243"/>
    <lineage>
        <taxon>Eukaryota</taxon>
        <taxon>Fungi</taxon>
        <taxon>Dikarya</taxon>
        <taxon>Ascomycota</taxon>
        <taxon>Pezizomycotina</taxon>
        <taxon>Dothideomycetes</taxon>
        <taxon>Dothideomycetes incertae sedis</taxon>
        <taxon>Eremomycetales</taxon>
        <taxon>Eremomycetaceae</taxon>
        <taxon>Eremomyces</taxon>
    </lineage>
</organism>
<evidence type="ECO:0000256" key="4">
    <source>
        <dbReference type="ARBA" id="ARBA00012595"/>
    </source>
</evidence>
<dbReference type="GO" id="GO:0004556">
    <property type="term" value="F:alpha-amylase activity"/>
    <property type="evidence" value="ECO:0007669"/>
    <property type="project" value="UniProtKB-EC"/>
</dbReference>
<evidence type="ECO:0000313" key="19">
    <source>
        <dbReference type="EMBL" id="KAF1817461.1"/>
    </source>
</evidence>
<accession>A0A6G1GHT9</accession>
<evidence type="ECO:0000313" key="20">
    <source>
        <dbReference type="Proteomes" id="UP000504638"/>
    </source>
</evidence>
<evidence type="ECO:0000256" key="6">
    <source>
        <dbReference type="ARBA" id="ARBA00022729"/>
    </source>
</evidence>
<keyword evidence="11" id="KW-0119">Carbohydrate metabolism</keyword>
<dbReference type="Gene3D" id="2.60.40.1180">
    <property type="entry name" value="Golgi alpha-mannosidase II"/>
    <property type="match status" value="1"/>
</dbReference>
<comment type="cofactor">
    <cofactor evidence="2">
        <name>Ca(2+)</name>
        <dbReference type="ChEBI" id="CHEBI:29108"/>
    </cofactor>
</comment>
<evidence type="ECO:0000256" key="17">
    <source>
        <dbReference type="SAM" id="SignalP"/>
    </source>
</evidence>
<dbReference type="InterPro" id="IPR013780">
    <property type="entry name" value="Glyco_hydro_b"/>
</dbReference>
<evidence type="ECO:0000256" key="9">
    <source>
        <dbReference type="ARBA" id="ARBA00023157"/>
    </source>
</evidence>
<dbReference type="EMBL" id="ML975149">
    <property type="protein sequence ID" value="KAF1817461.1"/>
    <property type="molecule type" value="Genomic_DNA"/>
</dbReference>
<feature type="chain" id="PRO_5044632136" description="alpha-amylase" evidence="17">
    <location>
        <begin position="32"/>
        <end position="571"/>
    </location>
</feature>
<feature type="active site" description="Nucleophile" evidence="13">
    <location>
        <position position="237"/>
    </location>
</feature>
<name>A0A6G1GHT9_9PEZI</name>
<feature type="binding site" evidence="16">
    <location>
        <position position="330"/>
    </location>
    <ligand>
        <name>substrate</name>
    </ligand>
</feature>
<evidence type="ECO:0000259" key="18">
    <source>
        <dbReference type="SMART" id="SM00642"/>
    </source>
</evidence>
<keyword evidence="5" id="KW-0479">Metal-binding</keyword>
<evidence type="ECO:0000256" key="11">
    <source>
        <dbReference type="ARBA" id="ARBA00023277"/>
    </source>
</evidence>
<keyword evidence="9 15" id="KW-1015">Disulfide bond</keyword>
<dbReference type="CDD" id="cd11319">
    <property type="entry name" value="AmyAc_euk_AmyA"/>
    <property type="match status" value="1"/>
</dbReference>
<dbReference type="InterPro" id="IPR013777">
    <property type="entry name" value="A-amylase-like"/>
</dbReference>
<dbReference type="SUPFAM" id="SSF51445">
    <property type="entry name" value="(Trans)glycosidases"/>
    <property type="match status" value="1"/>
</dbReference>
<keyword evidence="20" id="KW-1185">Reference proteome</keyword>
<evidence type="ECO:0000256" key="8">
    <source>
        <dbReference type="ARBA" id="ARBA00022837"/>
    </source>
</evidence>
<feature type="domain" description="Glycosyl hydrolase family 13 catalytic" evidence="18">
    <location>
        <begin position="44"/>
        <end position="402"/>
    </location>
</feature>
<evidence type="ECO:0000256" key="2">
    <source>
        <dbReference type="ARBA" id="ARBA00001913"/>
    </source>
</evidence>
<sequence>MVSASSTALSNPFVLFNVILILFALIHSASAASPDDWRDRSIYQLITDRFARTDGSTDALCDTQAKKRCGGSWRGIIDHLDYIQDMGFTAVWISPVVKGVDSPLAGENYHGFWQQDVTQLNSHFGTDEDLKDLSKALHDRGMFLMVDILMNNLAWPGPGSSVDYAQFPAPFNQKSSFHTYCPITNYTDPTDYQQCWLGNDEVSLADINTESPVIRKFFQDWANDFIQKYAIDGFRIDATKHVRKDFWEDFHDHVQNTYTIGEVYTEVPSEACEYMVHGLDAVLNFPLLYRIVEIFAHPENPAGNLQGTLDDLKANCTDTTLLGTFSENHDLPRFGSAIQDISNRKNAIVYAMLGDGIPVGYYGQEQEFVGGSDPDNREALWTSGYDTTSPLYQMTKRINLARNWFVRWEKSPQYNGYWRHKSKLVYSDNNVVATRKGFDMSLVSIVTNKGSTAPDFGPLTISDTNWKDGLPIVDVLSCQTTKTGAYGSFLTTLTKGEPQVRLDTAHLLPNVMLTINQVWIPIDMAGADLEKICPSTNASPLSPATTGDASVAGPRFILSLACIAMTFAAIL</sequence>
<evidence type="ECO:0000256" key="3">
    <source>
        <dbReference type="ARBA" id="ARBA00008061"/>
    </source>
</evidence>
<dbReference type="RefSeq" id="XP_033539092.1">
    <property type="nucleotide sequence ID" value="XM_033675838.1"/>
</dbReference>
<reference evidence="21" key="3">
    <citation type="submission" date="2025-04" db="UniProtKB">
        <authorList>
            <consortium name="RefSeq"/>
        </authorList>
    </citation>
    <scope>IDENTIFICATION</scope>
    <source>
        <strain evidence="21">CBS 781.70</strain>
    </source>
</reference>
<evidence type="ECO:0000313" key="21">
    <source>
        <dbReference type="RefSeq" id="XP_033539092.1"/>
    </source>
</evidence>
<gene>
    <name evidence="19 21" type="ORF">P152DRAFT_386542</name>
</gene>
<evidence type="ECO:0000256" key="15">
    <source>
        <dbReference type="PIRSR" id="PIRSR001024-4"/>
    </source>
</evidence>
<feature type="binding site" evidence="16">
    <location>
        <position position="377"/>
    </location>
    <ligand>
        <name>substrate</name>
    </ligand>
</feature>
<feature type="disulfide bond" evidence="15">
    <location>
        <begin position="61"/>
        <end position="69"/>
    </location>
</feature>
<dbReference type="InterPro" id="IPR006047">
    <property type="entry name" value="GH13_cat_dom"/>
</dbReference>
<dbReference type="Gene3D" id="3.20.20.80">
    <property type="entry name" value="Glycosidases"/>
    <property type="match status" value="1"/>
</dbReference>
<dbReference type="PANTHER" id="PTHR10357">
    <property type="entry name" value="ALPHA-AMYLASE FAMILY MEMBER"/>
    <property type="match status" value="1"/>
</dbReference>
<dbReference type="Pfam" id="PF09260">
    <property type="entry name" value="A_amylase_dom_C"/>
    <property type="match status" value="1"/>
</dbReference>
<proteinExistence type="inferred from homology"/>
<dbReference type="Pfam" id="PF00128">
    <property type="entry name" value="Alpha-amylase"/>
    <property type="match status" value="1"/>
</dbReference>